<keyword evidence="5 7" id="KW-0963">Cytoplasm</keyword>
<evidence type="ECO:0000256" key="5">
    <source>
        <dbReference type="ARBA" id="ARBA00022490"/>
    </source>
</evidence>
<keyword evidence="7" id="KW-0368">Histidine biosynthesis</keyword>
<dbReference type="SUPFAM" id="SSF55681">
    <property type="entry name" value="Class II aaRS and biotin synthetases"/>
    <property type="match status" value="1"/>
</dbReference>
<gene>
    <name evidence="7" type="primary">hisZ</name>
    <name evidence="10" type="ORF">C8E00_101172</name>
</gene>
<evidence type="ECO:0000256" key="2">
    <source>
        <dbReference type="ARBA" id="ARBA00004667"/>
    </source>
</evidence>
<keyword evidence="7" id="KW-0028">Amino-acid biosynthesis</keyword>
<dbReference type="PANTHER" id="PTHR11476:SF7">
    <property type="entry name" value="HISTIDINE--TRNA LIGASE"/>
    <property type="match status" value="1"/>
</dbReference>
<keyword evidence="10" id="KW-0328">Glycosyltransferase</keyword>
<dbReference type="CDD" id="cd00773">
    <property type="entry name" value="HisRS-like_core"/>
    <property type="match status" value="1"/>
</dbReference>
<dbReference type="InterPro" id="IPR045864">
    <property type="entry name" value="aa-tRNA-synth_II/BPL/LPL"/>
</dbReference>
<dbReference type="AlphaFoldDB" id="A0A4R7NVK1"/>
<dbReference type="EMBL" id="SOBR01000001">
    <property type="protein sequence ID" value="TDU24792.1"/>
    <property type="molecule type" value="Genomic_DNA"/>
</dbReference>
<comment type="pathway">
    <text evidence="2 7">Amino-acid biosynthesis; L-histidine biosynthesis; L-histidine from 5-phospho-alpha-D-ribose 1-diphosphate: step 1/9.</text>
</comment>
<accession>A0A4R7NVK1</accession>
<dbReference type="InterPro" id="IPR004517">
    <property type="entry name" value="HisZ"/>
</dbReference>
<comment type="similarity">
    <text evidence="3 7">Belongs to the class-II aminoacyl-tRNA synthetase family. HisZ subfamily.</text>
</comment>
<dbReference type="NCBIfam" id="TIGR00443">
    <property type="entry name" value="hisZ_biosyn_reg"/>
    <property type="match status" value="1"/>
</dbReference>
<comment type="subcellular location">
    <subcellularLocation>
        <location evidence="1 7">Cytoplasm</location>
    </subcellularLocation>
</comment>
<dbReference type="GO" id="GO:0016757">
    <property type="term" value="F:glycosyltransferase activity"/>
    <property type="evidence" value="ECO:0007669"/>
    <property type="project" value="UniProtKB-KW"/>
</dbReference>
<dbReference type="Proteomes" id="UP000295380">
    <property type="component" value="Unassembled WGS sequence"/>
</dbReference>
<evidence type="ECO:0000256" key="3">
    <source>
        <dbReference type="ARBA" id="ARBA00005539"/>
    </source>
</evidence>
<dbReference type="PIRSF" id="PIRSF001549">
    <property type="entry name" value="His-tRNA_synth"/>
    <property type="match status" value="1"/>
</dbReference>
<feature type="domain" description="Class II Histidinyl-tRNA synthetase (HisRS)-like catalytic core" evidence="9">
    <location>
        <begin position="12"/>
        <end position="322"/>
    </location>
</feature>
<evidence type="ECO:0000256" key="1">
    <source>
        <dbReference type="ARBA" id="ARBA00004496"/>
    </source>
</evidence>
<keyword evidence="11" id="KW-1185">Reference proteome</keyword>
<comment type="caution">
    <text evidence="10">The sequence shown here is derived from an EMBL/GenBank/DDBJ whole genome shotgun (WGS) entry which is preliminary data.</text>
</comment>
<evidence type="ECO:0000256" key="8">
    <source>
        <dbReference type="PIRSR" id="PIRSR001549-1"/>
    </source>
</evidence>
<proteinExistence type="inferred from homology"/>
<dbReference type="InterPro" id="IPR041715">
    <property type="entry name" value="HisRS-like_core"/>
</dbReference>
<comment type="miscellaneous">
    <text evidence="7">This function is generally fulfilled by the C-terminal part of HisG, which is missing in some bacteria such as this one.</text>
</comment>
<keyword evidence="10" id="KW-0808">Transferase</keyword>
<sequence length="393" mass="42733">MTIADRWLLPDGMDEVLPPQATRMEHLRRALLDLYDRWGYDLVIPPAVEFLDSLLTGTGTDLDLQTFKLTDQLSGRMMGASADVTPQVARMDAHSLKRSGPARLCYCTTVLRAKADKHQGGRSPIQVGVELFGHAGLDADIEVLRLALTGLEVSGAGEMHLALSHIGIYRALVHAAALSDDSEHALFEAIERKAFNDVDALVARDVHDPALAEMLQTLPRLYGGQDVLDQAREAFAGAPPAVAAALDELQALCRAVTSNHLSAEVYIDLAELRGYQYHTGMVFAAYVPGYGQALAKGGRYDDTGRAFGRARPATGFSMDLKLLASLVESGPRGDAIWAPADDDATLTQTIARLRASGERVIQALPGQRVGPREQRCDRQLVKTNDEWRVEQLA</sequence>
<dbReference type="PANTHER" id="PTHR11476">
    <property type="entry name" value="HISTIDYL-TRNA SYNTHETASE"/>
    <property type="match status" value="1"/>
</dbReference>
<evidence type="ECO:0000256" key="6">
    <source>
        <dbReference type="ARBA" id="ARBA00025246"/>
    </source>
</evidence>
<dbReference type="InterPro" id="IPR004516">
    <property type="entry name" value="HisRS/HisZ"/>
</dbReference>
<feature type="binding site" evidence="8">
    <location>
        <begin position="83"/>
        <end position="85"/>
    </location>
    <ligand>
        <name>L-histidine</name>
        <dbReference type="ChEBI" id="CHEBI:57595"/>
    </ligand>
</feature>
<dbReference type="HAMAP" id="MF_00125">
    <property type="entry name" value="HisZ"/>
    <property type="match status" value="1"/>
</dbReference>
<dbReference type="Gene3D" id="3.30.930.10">
    <property type="entry name" value="Bira Bifunctional Protein, Domain 2"/>
    <property type="match status" value="1"/>
</dbReference>
<reference evidence="10 11" key="1">
    <citation type="submission" date="2019-03" db="EMBL/GenBank/DDBJ databases">
        <title>Genomic Encyclopedia of Type Strains, Phase IV (KMG-IV): sequencing the most valuable type-strain genomes for metagenomic binning, comparative biology and taxonomic classification.</title>
        <authorList>
            <person name="Goeker M."/>
        </authorList>
    </citation>
    <scope>NUCLEOTIDE SEQUENCE [LARGE SCALE GENOMIC DNA]</scope>
    <source>
        <strain evidence="10 11">DSM 6770</strain>
    </source>
</reference>
<evidence type="ECO:0000313" key="10">
    <source>
        <dbReference type="EMBL" id="TDU24792.1"/>
    </source>
</evidence>
<protein>
    <recommendedName>
        <fullName evidence="4 7">ATP phosphoribosyltransferase regulatory subunit</fullName>
    </recommendedName>
</protein>
<evidence type="ECO:0000259" key="9">
    <source>
        <dbReference type="Pfam" id="PF13393"/>
    </source>
</evidence>
<dbReference type="NCBIfam" id="NF009086">
    <property type="entry name" value="PRK12421.1"/>
    <property type="match status" value="1"/>
</dbReference>
<dbReference type="GO" id="GO:0000105">
    <property type="term" value="P:L-histidine biosynthetic process"/>
    <property type="evidence" value="ECO:0007669"/>
    <property type="project" value="UniProtKB-UniRule"/>
</dbReference>
<evidence type="ECO:0000256" key="4">
    <source>
        <dbReference type="ARBA" id="ARBA00020397"/>
    </source>
</evidence>
<dbReference type="NCBIfam" id="NF008935">
    <property type="entry name" value="PRK12292.1-1"/>
    <property type="match status" value="1"/>
</dbReference>
<comment type="subunit">
    <text evidence="7">Heteromultimer composed of HisG and HisZ subunits.</text>
</comment>
<evidence type="ECO:0000256" key="7">
    <source>
        <dbReference type="HAMAP-Rule" id="MF_00125"/>
    </source>
</evidence>
<dbReference type="GO" id="GO:0005737">
    <property type="term" value="C:cytoplasm"/>
    <property type="evidence" value="ECO:0007669"/>
    <property type="project" value="UniProtKB-SubCell"/>
</dbReference>
<dbReference type="RefSeq" id="WP_133693452.1">
    <property type="nucleotide sequence ID" value="NZ_SOBR01000001.1"/>
</dbReference>
<feature type="binding site" evidence="8">
    <location>
        <position position="126"/>
    </location>
    <ligand>
        <name>L-histidine</name>
        <dbReference type="ChEBI" id="CHEBI:57595"/>
    </ligand>
</feature>
<dbReference type="OrthoDB" id="9769617at2"/>
<organism evidence="10 11">
    <name type="scientific">Chromohalobacter marismortui</name>
    <dbReference type="NCBI Taxonomy" id="42055"/>
    <lineage>
        <taxon>Bacteria</taxon>
        <taxon>Pseudomonadati</taxon>
        <taxon>Pseudomonadota</taxon>
        <taxon>Gammaproteobacteria</taxon>
        <taxon>Oceanospirillales</taxon>
        <taxon>Halomonadaceae</taxon>
        <taxon>Chromohalobacter</taxon>
    </lineage>
</organism>
<comment type="function">
    <text evidence="6 7">Required for the first step of histidine biosynthesis. May allow the feedback regulation of ATP phosphoribosyltransferase activity by histidine.</text>
</comment>
<evidence type="ECO:0000313" key="11">
    <source>
        <dbReference type="Proteomes" id="UP000295380"/>
    </source>
</evidence>
<dbReference type="UniPathway" id="UPA00031">
    <property type="reaction ID" value="UER00006"/>
</dbReference>
<name>A0A4R7NVK1_9GAMM</name>
<feature type="binding site" evidence="8">
    <location>
        <position position="112"/>
    </location>
    <ligand>
        <name>L-histidine</name>
        <dbReference type="ChEBI" id="CHEBI:57595"/>
    </ligand>
</feature>
<feature type="binding site" evidence="8">
    <location>
        <position position="130"/>
    </location>
    <ligand>
        <name>L-histidine</name>
        <dbReference type="ChEBI" id="CHEBI:57595"/>
    </ligand>
</feature>
<feature type="binding site" evidence="8">
    <location>
        <position position="273"/>
    </location>
    <ligand>
        <name>L-histidine</name>
        <dbReference type="ChEBI" id="CHEBI:57595"/>
    </ligand>
</feature>
<dbReference type="Pfam" id="PF13393">
    <property type="entry name" value="tRNA-synt_His"/>
    <property type="match status" value="1"/>
</dbReference>